<accession>A0AAD9P292</accession>
<evidence type="ECO:0000256" key="7">
    <source>
        <dbReference type="ARBA" id="ARBA00022737"/>
    </source>
</evidence>
<dbReference type="PROSITE" id="PS00010">
    <property type="entry name" value="ASX_HYDROXYL"/>
    <property type="match status" value="16"/>
</dbReference>
<dbReference type="CDD" id="cd00054">
    <property type="entry name" value="EGF_CA"/>
    <property type="match status" value="15"/>
</dbReference>
<reference evidence="17" key="1">
    <citation type="journal article" date="2023" name="Mol. Biol. Evol.">
        <title>Third-Generation Sequencing Reveals the Adaptive Role of the Epigenome in Three Deep-Sea Polychaetes.</title>
        <authorList>
            <person name="Perez M."/>
            <person name="Aroh O."/>
            <person name="Sun Y."/>
            <person name="Lan Y."/>
            <person name="Juniper S.K."/>
            <person name="Young C.R."/>
            <person name="Angers B."/>
            <person name="Qian P.Y."/>
        </authorList>
    </citation>
    <scope>NUCLEOTIDE SEQUENCE</scope>
    <source>
        <strain evidence="17">R07B-5</strain>
    </source>
</reference>
<comment type="subcellular location">
    <subcellularLocation>
        <location evidence="1">Membrane</location>
        <topology evidence="1">Single-pass type I membrane protein</topology>
    </subcellularLocation>
    <subcellularLocation>
        <location evidence="2">Secreted</location>
    </subcellularLocation>
</comment>
<name>A0AAD9P292_RIDPI</name>
<dbReference type="InterPro" id="IPR001846">
    <property type="entry name" value="VWF_type-D"/>
</dbReference>
<feature type="domain" description="EGF-like" evidence="15">
    <location>
        <begin position="1468"/>
        <end position="1508"/>
    </location>
</feature>
<dbReference type="Gene3D" id="2.10.25.10">
    <property type="entry name" value="Laminin"/>
    <property type="match status" value="18"/>
</dbReference>
<evidence type="ECO:0000256" key="8">
    <source>
        <dbReference type="ARBA" id="ARBA00022837"/>
    </source>
</evidence>
<keyword evidence="8" id="KW-0106">Calcium</keyword>
<dbReference type="SUPFAM" id="SSF57196">
    <property type="entry name" value="EGF/Laminin"/>
    <property type="match status" value="5"/>
</dbReference>
<evidence type="ECO:0000256" key="14">
    <source>
        <dbReference type="SAM" id="MobiDB-lite"/>
    </source>
</evidence>
<dbReference type="Proteomes" id="UP001209878">
    <property type="component" value="Unassembled WGS sequence"/>
</dbReference>
<evidence type="ECO:0000256" key="2">
    <source>
        <dbReference type="ARBA" id="ARBA00004613"/>
    </source>
</evidence>
<keyword evidence="5" id="KW-0812">Transmembrane</keyword>
<feature type="domain" description="EGF-like" evidence="15">
    <location>
        <begin position="1137"/>
        <end position="1175"/>
    </location>
</feature>
<evidence type="ECO:0000256" key="12">
    <source>
        <dbReference type="ARBA" id="ARBA00023180"/>
    </source>
</evidence>
<dbReference type="CDD" id="cd19941">
    <property type="entry name" value="TIL"/>
    <property type="match status" value="3"/>
</dbReference>
<feature type="domain" description="EGF-like" evidence="15">
    <location>
        <begin position="1631"/>
        <end position="1671"/>
    </location>
</feature>
<feature type="domain" description="EGF-like" evidence="15">
    <location>
        <begin position="1427"/>
        <end position="1467"/>
    </location>
</feature>
<protein>
    <submittedName>
        <fullName evidence="17">Uncharacterized protein</fullName>
    </submittedName>
</protein>
<comment type="caution">
    <text evidence="13">Lacks conserved residue(s) required for the propagation of feature annotation.</text>
</comment>
<dbReference type="PANTHER" id="PTHR24039">
    <property type="entry name" value="FIBRILLIN-RELATED"/>
    <property type="match status" value="1"/>
</dbReference>
<dbReference type="SUPFAM" id="SSF57567">
    <property type="entry name" value="Serine protease inhibitors"/>
    <property type="match status" value="3"/>
</dbReference>
<keyword evidence="3" id="KW-0964">Secreted</keyword>
<keyword evidence="12" id="KW-0325">Glycoprotein</keyword>
<feature type="domain" description="EGF-like" evidence="15">
    <location>
        <begin position="1011"/>
        <end position="1052"/>
    </location>
</feature>
<dbReference type="Pfam" id="PF12947">
    <property type="entry name" value="EGF_3"/>
    <property type="match status" value="6"/>
</dbReference>
<dbReference type="PANTHER" id="PTHR24039:SF28">
    <property type="entry name" value="EGF-LIKE DOMAIN-CONTAINING PROTEIN"/>
    <property type="match status" value="1"/>
</dbReference>
<feature type="domain" description="EGF-like" evidence="15">
    <location>
        <begin position="1053"/>
        <end position="1093"/>
    </location>
</feature>
<keyword evidence="7" id="KW-0677">Repeat</keyword>
<feature type="domain" description="EGF-like" evidence="15">
    <location>
        <begin position="1509"/>
        <end position="1549"/>
    </location>
</feature>
<dbReference type="Pfam" id="PF00094">
    <property type="entry name" value="VWD"/>
    <property type="match status" value="2"/>
</dbReference>
<feature type="domain" description="EGF-like" evidence="15">
    <location>
        <begin position="1592"/>
        <end position="1630"/>
    </location>
</feature>
<evidence type="ECO:0000256" key="4">
    <source>
        <dbReference type="ARBA" id="ARBA00022536"/>
    </source>
</evidence>
<keyword evidence="18" id="KW-1185">Reference proteome</keyword>
<dbReference type="SUPFAM" id="SSF57184">
    <property type="entry name" value="Growth factor receptor domain"/>
    <property type="match status" value="4"/>
</dbReference>
<evidence type="ECO:0000256" key="13">
    <source>
        <dbReference type="PROSITE-ProRule" id="PRU00076"/>
    </source>
</evidence>
<dbReference type="Pfam" id="PF07645">
    <property type="entry name" value="EGF_CA"/>
    <property type="match status" value="8"/>
</dbReference>
<feature type="domain" description="EGF-like" evidence="15">
    <location>
        <begin position="1217"/>
        <end position="1258"/>
    </location>
</feature>
<dbReference type="PROSITE" id="PS01186">
    <property type="entry name" value="EGF_2"/>
    <property type="match status" value="15"/>
</dbReference>
<feature type="domain" description="VWFD" evidence="16">
    <location>
        <begin position="513"/>
        <end position="694"/>
    </location>
</feature>
<feature type="domain" description="EGF-like" evidence="15">
    <location>
        <begin position="1259"/>
        <end position="1299"/>
    </location>
</feature>
<organism evidence="17 18">
    <name type="scientific">Ridgeia piscesae</name>
    <name type="common">Tubeworm</name>
    <dbReference type="NCBI Taxonomy" id="27915"/>
    <lineage>
        <taxon>Eukaryota</taxon>
        <taxon>Metazoa</taxon>
        <taxon>Spiralia</taxon>
        <taxon>Lophotrochozoa</taxon>
        <taxon>Annelida</taxon>
        <taxon>Polychaeta</taxon>
        <taxon>Sedentaria</taxon>
        <taxon>Canalipalpata</taxon>
        <taxon>Sabellida</taxon>
        <taxon>Siboglinidae</taxon>
        <taxon>Ridgeia</taxon>
    </lineage>
</organism>
<evidence type="ECO:0000256" key="9">
    <source>
        <dbReference type="ARBA" id="ARBA00022989"/>
    </source>
</evidence>
<dbReference type="FunFam" id="2.10.25.10:FF:000038">
    <property type="entry name" value="Fibrillin 2"/>
    <property type="match status" value="11"/>
</dbReference>
<dbReference type="InterPro" id="IPR001881">
    <property type="entry name" value="EGF-like_Ca-bd_dom"/>
</dbReference>
<dbReference type="InterPro" id="IPR018097">
    <property type="entry name" value="EGF_Ca-bd_CS"/>
</dbReference>
<dbReference type="InterPro" id="IPR024731">
    <property type="entry name" value="NELL2-like_EGF"/>
</dbReference>
<feature type="compositionally biased region" description="Basic and acidic residues" evidence="14">
    <location>
        <begin position="222"/>
        <end position="232"/>
    </location>
</feature>
<sequence>MLALPLFDLISNRSHPVTPTTESSVPHKHTTHDIFIPAKSGEVCSTSGTLTYKTFDGALLSYRGACRYGLASACKAKVPFHVYIQNRRVKKVATGEPVQVKHVEIEYKNTKIRLHANNRVLINGRSCHLPVMNLGASRGVWVEPQGEGVIVTLECGAIIKFTTSGEVSVQVSDDLKGKMCGICGNYNGNDKDDIKNGNQAETCRKCRAKADDEDSCDDSDEKDDKNLADGKSSKKRNGGLEIFCRFYNGPVRQKFGACVRRLGKGIVSKLMQQCVLNIHQMMRDRRYIFQSRCNAIEGLYDECGRKTNISISRWRKSCGCKPQCRNGMIYREDLTGCPPTCSDPNGERNCIERGPREGCACPPGQILSGRYCIPISMCGCTDEEGFYRQRGERWMSSDCENKYVCSTRCLGYSRHTYTVSMVPFVVKTSTGGCRPGSVCKLFNDEYNCVPVCKSGMIYMEHAPTCVRTCGDPHPKCNSGTAPKCVCPRHRPILHENHCIKESACPIANLDHAKVCWASGYITFRNFDETMFKFSGTCKYVFAAVTGQFRVLIQNAVKMPVRRRQLAYVQSVEVEIGTNVISLLADNVVLVNGIQRNLPVTNIEGVTIDFERGCSVAVVLEIGVKVTFDARSRVVVKAATSFSGKTYGLCGNMNGDDSDDFTTKDGHDVSGHRTDRISRFCNSYMESTSDSVTCQAPDQDDHIDVADKSADKYCHYFKDIRSKNLFNSCLSRLSAIARKYFYGQCVCNVQSMSNYLEIRESVCDLMTALVDECEYFKLILINWRKIVNCDVQCSGGMIYDSEVSKCPATCKNPHAPVDCPDQTMKPGCRCPDGKVLSGGQCVPLSACGCTDAEGNYRKHGEDWLLSDCKTKRRCHYGTIFEYDVGGCRSGEICELYENKYVCRPGADTPCETNESLYCLTCTDVHNGYECIALGKMVRCEAEDAVCETYWEKTRCNDIATMSRRCRARNDCKPGSFNECRGICYFDWRKQTDICYKCNYGVDAVWYKCEKYLLNECELHIDECDTDHGICFDTASSYTCSCKDGYTGDGRTCTDINECEGPNDCVEHAKCENTDGGYTCVCEDGYRGDGRDKCEDIKECDENPSICGENATCSNEVGSFTCNCVDGFSRGEPTEACLDINECQANPCDINSECQNTIGAFHCDCFPGFQMVGTECVDINECVAHTYTCVPHSECKNTQGSYKCVCVSGYHMEGDVCIDINECDQNTHDCGAHATCEDLPGSFKCVCDRGYEMNDKDECVDIDECKENLDDCDENADCKNSVGSYSCNCRTGYSGNGFECEDINECESHTDNCATIGGECHNTKGGFTCSCKAGYTGNGKTCKISDDNECTDGTAVCSPHADCMDTEGSYKCTCQPGYSGDGETCSNIDECDLGTDDCDDKNGLCKDTDGSYTCSCKDGFYMKGTKCFNIDECDLLIDTCHDDAECVDSIGSFVCHCNEGFTGNGVDCSDLNECEQPVFPCGDNAKCVNNDGGFDCVCKSGFEMDGDVCKDINECSEHIDECHIDADCINSQGGYSCECHSGYTGDGYICEDIDECTLGTAVCHSAAYCQNTEGSYKCICNSGYSGDGKRQCININECLTLPCDENADCENLDGSFKCTCKAGYRGTGLECEDINECARNKHDCDVNAGCTNNEGSFTCHCNEGYTGDGRTCVSEYENSGVVYVKRAAFVQRVIGLTRRLIFTWSTITVHVSIIAELAQGFTSNCTSSADLN</sequence>
<evidence type="ECO:0000259" key="15">
    <source>
        <dbReference type="PROSITE" id="PS50026"/>
    </source>
</evidence>
<dbReference type="InterPro" id="IPR036084">
    <property type="entry name" value="Ser_inhib-like_sf"/>
</dbReference>
<dbReference type="Pfam" id="PF12662">
    <property type="entry name" value="cEGF"/>
    <property type="match status" value="1"/>
</dbReference>
<evidence type="ECO:0000256" key="1">
    <source>
        <dbReference type="ARBA" id="ARBA00004479"/>
    </source>
</evidence>
<feature type="domain" description="EGF-like" evidence="15">
    <location>
        <begin position="1550"/>
        <end position="1591"/>
    </location>
</feature>
<dbReference type="GO" id="GO:0016020">
    <property type="term" value="C:membrane"/>
    <property type="evidence" value="ECO:0007669"/>
    <property type="project" value="UniProtKB-SubCell"/>
</dbReference>
<feature type="domain" description="EGF-like" evidence="15">
    <location>
        <begin position="1385"/>
        <end position="1426"/>
    </location>
</feature>
<dbReference type="GO" id="GO:0005576">
    <property type="term" value="C:extracellular region"/>
    <property type="evidence" value="ECO:0007669"/>
    <property type="project" value="UniProtKB-SubCell"/>
</dbReference>
<keyword evidence="4 13" id="KW-0245">EGF-like domain</keyword>
<keyword evidence="10" id="KW-0472">Membrane</keyword>
<dbReference type="InterPro" id="IPR009030">
    <property type="entry name" value="Growth_fac_rcpt_cys_sf"/>
</dbReference>
<dbReference type="PROSITE" id="PS51233">
    <property type="entry name" value="VWFD"/>
    <property type="match status" value="2"/>
</dbReference>
<keyword evidence="11" id="KW-1015">Disulfide bond</keyword>
<evidence type="ECO:0000313" key="17">
    <source>
        <dbReference type="EMBL" id="KAK2186630.1"/>
    </source>
</evidence>
<evidence type="ECO:0000256" key="6">
    <source>
        <dbReference type="ARBA" id="ARBA00022729"/>
    </source>
</evidence>
<evidence type="ECO:0000259" key="16">
    <source>
        <dbReference type="PROSITE" id="PS51233"/>
    </source>
</evidence>
<dbReference type="InterPro" id="IPR002919">
    <property type="entry name" value="TIL_dom"/>
</dbReference>
<evidence type="ECO:0000256" key="11">
    <source>
        <dbReference type="ARBA" id="ARBA00023157"/>
    </source>
</evidence>
<proteinExistence type="predicted"/>
<dbReference type="InterPro" id="IPR049883">
    <property type="entry name" value="NOTCH1_EGF-like"/>
</dbReference>
<evidence type="ECO:0000256" key="10">
    <source>
        <dbReference type="ARBA" id="ARBA00023136"/>
    </source>
</evidence>
<evidence type="ECO:0000313" key="18">
    <source>
        <dbReference type="Proteomes" id="UP001209878"/>
    </source>
</evidence>
<feature type="domain" description="VWFD" evidence="16">
    <location>
        <begin position="42"/>
        <end position="221"/>
    </location>
</feature>
<feature type="domain" description="EGF-like" evidence="15">
    <location>
        <begin position="1176"/>
        <end position="1216"/>
    </location>
</feature>
<dbReference type="PROSITE" id="PS50026">
    <property type="entry name" value="EGF_3"/>
    <property type="match status" value="16"/>
</dbReference>
<dbReference type="GO" id="GO:0048513">
    <property type="term" value="P:animal organ development"/>
    <property type="evidence" value="ECO:0007669"/>
    <property type="project" value="UniProtKB-ARBA"/>
</dbReference>
<dbReference type="SMART" id="SM00179">
    <property type="entry name" value="EGF_CA"/>
    <property type="match status" value="16"/>
</dbReference>
<dbReference type="GO" id="GO:0005509">
    <property type="term" value="F:calcium ion binding"/>
    <property type="evidence" value="ECO:0007669"/>
    <property type="project" value="InterPro"/>
</dbReference>
<dbReference type="Pfam" id="PF12661">
    <property type="entry name" value="hEGF"/>
    <property type="match status" value="1"/>
</dbReference>
<dbReference type="InterPro" id="IPR013032">
    <property type="entry name" value="EGF-like_CS"/>
</dbReference>
<feature type="domain" description="EGF-like" evidence="15">
    <location>
        <begin position="1300"/>
        <end position="1341"/>
    </location>
</feature>
<dbReference type="PROSITE" id="PS01187">
    <property type="entry name" value="EGF_CA"/>
    <property type="match status" value="5"/>
</dbReference>
<feature type="compositionally biased region" description="Acidic residues" evidence="14">
    <location>
        <begin position="211"/>
        <end position="221"/>
    </location>
</feature>
<feature type="domain" description="EGF-like" evidence="15">
    <location>
        <begin position="1344"/>
        <end position="1384"/>
    </location>
</feature>
<dbReference type="SMART" id="SM00181">
    <property type="entry name" value="EGF"/>
    <property type="match status" value="18"/>
</dbReference>
<keyword evidence="6" id="KW-0732">Signal</keyword>
<comment type="caution">
    <text evidence="17">The sequence shown here is derived from an EMBL/GenBank/DDBJ whole genome shotgun (WGS) entry which is preliminary data.</text>
</comment>
<dbReference type="GO" id="GO:0048731">
    <property type="term" value="P:system development"/>
    <property type="evidence" value="ECO:0007669"/>
    <property type="project" value="UniProtKB-ARBA"/>
</dbReference>
<dbReference type="FunFam" id="2.10.25.10:FF:000005">
    <property type="entry name" value="Fibrillin 2"/>
    <property type="match status" value="1"/>
</dbReference>
<keyword evidence="9" id="KW-1133">Transmembrane helix</keyword>
<dbReference type="EMBL" id="JAODUO010000194">
    <property type="protein sequence ID" value="KAK2186630.1"/>
    <property type="molecule type" value="Genomic_DNA"/>
</dbReference>
<dbReference type="SMART" id="SM00216">
    <property type="entry name" value="VWD"/>
    <property type="match status" value="2"/>
</dbReference>
<gene>
    <name evidence="17" type="ORF">NP493_194g04000</name>
</gene>
<dbReference type="Pfam" id="PF01826">
    <property type="entry name" value="TIL"/>
    <property type="match status" value="2"/>
</dbReference>
<dbReference type="InterPro" id="IPR000742">
    <property type="entry name" value="EGF"/>
</dbReference>
<evidence type="ECO:0000256" key="5">
    <source>
        <dbReference type="ARBA" id="ARBA00022692"/>
    </source>
</evidence>
<dbReference type="InterPro" id="IPR000152">
    <property type="entry name" value="EGF-type_Asp/Asn_hydroxyl_site"/>
</dbReference>
<evidence type="ECO:0000256" key="3">
    <source>
        <dbReference type="ARBA" id="ARBA00022525"/>
    </source>
</evidence>
<dbReference type="FunFam" id="2.10.25.10:FF:000202">
    <property type="entry name" value="Multiple epidermal growth factor-like domains 8"/>
    <property type="match status" value="1"/>
</dbReference>
<feature type="region of interest" description="Disordered" evidence="14">
    <location>
        <begin position="211"/>
        <end position="232"/>
    </location>
</feature>
<feature type="domain" description="EGF-like" evidence="15">
    <location>
        <begin position="1094"/>
        <end position="1132"/>
    </location>
</feature>
<dbReference type="InterPro" id="IPR026823">
    <property type="entry name" value="cEGF"/>
</dbReference>